<proteinExistence type="predicted"/>
<evidence type="ECO:0008006" key="3">
    <source>
        <dbReference type="Google" id="ProtNLM"/>
    </source>
</evidence>
<protein>
    <recommendedName>
        <fullName evidence="3">SLA1 homology domain-containing protein</fullName>
    </recommendedName>
</protein>
<keyword evidence="1" id="KW-0732">Signal</keyword>
<dbReference type="EMBL" id="FJ872372">
    <property type="protein sequence ID" value="ACO70865.1"/>
    <property type="molecule type" value="Genomic_DNA"/>
</dbReference>
<sequence>MRLLPLMVSVSLTSAVASAQLLTPEPPRGWKTTAGQSFTASVVSFDGTTVIFRMPAGQRTQAAAATLSSEDQTYLAEWQKKQPIKVVLPDVVGVETANIKAEVVSEDPVGERYVYRTEHFEFESQGKFSQSLLREVARNFEATYELLKALPWGIDPKPASGERFKARLLKDKGAYYGAGGPPNSAGVYMSRTETFLVPFESIGVKLVGKSFTKDEDFDYSTMVHELTHQMMHYWLDLLPQWIVEGTAEYTSTLPLRTGKFRVSAAKNGLKDYTEFLKKRAVGGMPTPYPLEKLFPVTNEEWNEILTGDPTMSRRLYFTSYLLVYYFMHLDGQGDGQRFVRYFREVGRARKSVEEYKLAMAGFMNQAGVEKLPGGRFRYPAAMTPPPKPAEFADEAAQNAFQKKTLQILLDGRSEADLMKQIRSAYTRLGIRL</sequence>
<feature type="chain" id="PRO_5003030476" description="SLA1 homology domain-containing protein" evidence="1">
    <location>
        <begin position="20"/>
        <end position="432"/>
    </location>
</feature>
<name>D2DXP2_9BACT</name>
<evidence type="ECO:0000256" key="1">
    <source>
        <dbReference type="SAM" id="SignalP"/>
    </source>
</evidence>
<organism evidence="2">
    <name type="scientific">uncultured Verrucomicrobiota bacterium</name>
    <dbReference type="NCBI Taxonomy" id="156588"/>
    <lineage>
        <taxon>Bacteria</taxon>
        <taxon>Pseudomonadati</taxon>
        <taxon>Verrucomicrobiota</taxon>
        <taxon>environmental samples</taxon>
    </lineage>
</organism>
<evidence type="ECO:0000313" key="2">
    <source>
        <dbReference type="EMBL" id="ACO70865.1"/>
    </source>
</evidence>
<dbReference type="AlphaFoldDB" id="D2DXP2"/>
<dbReference type="Gene3D" id="2.30.30.700">
    <property type="entry name" value="SLA1 homology domain 1"/>
    <property type="match status" value="1"/>
</dbReference>
<accession>D2DXP2</accession>
<reference evidence="2" key="1">
    <citation type="journal article" date="2010" name="FEMS Microbiol. Ecol.">
        <title>Phylogenetic and metagenomic analysis of Verrucomicrobia in former agricultural grassland soil.</title>
        <authorList>
            <person name="Kielak A."/>
            <person name="Rodrigues J.L.M."/>
            <person name="Kuramae E.E."/>
            <person name="Chain P.S.G."/>
            <person name="van Veen J.A."/>
            <person name="Kowalchuk G.A."/>
        </authorList>
    </citation>
    <scope>NUCLEOTIDE SEQUENCE</scope>
</reference>
<feature type="signal peptide" evidence="1">
    <location>
        <begin position="1"/>
        <end position="19"/>
    </location>
</feature>